<comment type="similarity">
    <text evidence="1">Belongs to the phosphoglycerate mutase family. BPG-dependent PGAM subfamily.</text>
</comment>
<proteinExistence type="inferred from homology"/>
<feature type="binding site" evidence="6">
    <location>
        <begin position="117"/>
        <end position="120"/>
    </location>
    <ligand>
        <name>substrate</name>
    </ligand>
</feature>
<evidence type="ECO:0000256" key="3">
    <source>
        <dbReference type="ARBA" id="ARBA00023152"/>
    </source>
</evidence>
<gene>
    <name evidence="8" type="ORF">COW99_05080</name>
</gene>
<feature type="binding site" evidence="6">
    <location>
        <position position="128"/>
    </location>
    <ligand>
        <name>substrate</name>
    </ligand>
</feature>
<dbReference type="InterPro" id="IPR029033">
    <property type="entry name" value="His_PPase_superfam"/>
</dbReference>
<comment type="caution">
    <text evidence="8">The sequence shown here is derived from an EMBL/GenBank/DDBJ whole genome shotgun (WGS) entry which is preliminary data.</text>
</comment>
<evidence type="ECO:0000313" key="9">
    <source>
        <dbReference type="Proteomes" id="UP000231246"/>
    </source>
</evidence>
<keyword evidence="4" id="KW-0413">Isomerase</keyword>
<evidence type="ECO:0000256" key="7">
    <source>
        <dbReference type="SAM" id="MobiDB-lite"/>
    </source>
</evidence>
<dbReference type="InterPro" id="IPR005952">
    <property type="entry name" value="Phosphogly_mut1"/>
</dbReference>
<feature type="active site" description="Tele-phosphohistidine intermediate" evidence="5">
    <location>
        <position position="43"/>
    </location>
</feature>
<dbReference type="Gene3D" id="3.40.50.1240">
    <property type="entry name" value="Phosphoglycerate mutase-like"/>
    <property type="match status" value="1"/>
</dbReference>
<dbReference type="GO" id="GO:0004619">
    <property type="term" value="F:phosphoglycerate mutase activity"/>
    <property type="evidence" value="ECO:0007669"/>
    <property type="project" value="UniProtKB-EC"/>
</dbReference>
<evidence type="ECO:0000256" key="1">
    <source>
        <dbReference type="ARBA" id="ARBA00006717"/>
    </source>
</evidence>
<reference evidence="8 9" key="1">
    <citation type="submission" date="2017-09" db="EMBL/GenBank/DDBJ databases">
        <title>Depth-based differentiation of microbial function through sediment-hosted aquifers and enrichment of novel symbionts in the deep terrestrial subsurface.</title>
        <authorList>
            <person name="Probst A.J."/>
            <person name="Ladd B."/>
            <person name="Jarett J.K."/>
            <person name="Geller-Mcgrath D.E."/>
            <person name="Sieber C.M."/>
            <person name="Emerson J.B."/>
            <person name="Anantharaman K."/>
            <person name="Thomas B.C."/>
            <person name="Malmstrom R."/>
            <person name="Stieglmeier M."/>
            <person name="Klingl A."/>
            <person name="Woyke T."/>
            <person name="Ryan C.M."/>
            <person name="Banfield J.F."/>
        </authorList>
    </citation>
    <scope>NUCLEOTIDE SEQUENCE [LARGE SCALE GENOMIC DNA]</scope>
    <source>
        <strain evidence="8">CG22_combo_CG10-13_8_21_14_all_38_20</strain>
    </source>
</reference>
<evidence type="ECO:0000256" key="4">
    <source>
        <dbReference type="ARBA" id="ARBA00023235"/>
    </source>
</evidence>
<dbReference type="AlphaFoldDB" id="A0A2H0BTX9"/>
<feature type="binding site" evidence="6">
    <location>
        <begin position="42"/>
        <end position="49"/>
    </location>
    <ligand>
        <name>substrate</name>
    </ligand>
</feature>
<feature type="binding site" evidence="6">
    <location>
        <position position="92"/>
    </location>
    <ligand>
        <name>substrate</name>
    </ligand>
</feature>
<feature type="active site" description="Proton donor/acceptor" evidence="5">
    <location>
        <position position="117"/>
    </location>
</feature>
<evidence type="ECO:0000313" key="8">
    <source>
        <dbReference type="EMBL" id="PIP61137.1"/>
    </source>
</evidence>
<evidence type="ECO:0000256" key="2">
    <source>
        <dbReference type="ARBA" id="ARBA00012028"/>
    </source>
</evidence>
<dbReference type="Proteomes" id="UP000231246">
    <property type="component" value="Unassembled WGS sequence"/>
</dbReference>
<sequence length="223" mass="25620">MLDNITKGHEESLDNPGIASEPLPKTEAQNPPADGNTLFVFRHGQTHHNINKIFCGRHDSKLTEEGIKQGMELALRMKDKKIDLGIYSNLSRAKDTLDLVFEYHPGTPQEASDTLLERDYGDLTNTSKAELNNKNPELTQKYRRSWDFPPPNGESLKMVWEGRVKKFCEDIEDRIREEKINIAVSCTNNTMRLIRMHFEKLSIEEMLSIENPTAQDYAAYLIR</sequence>
<dbReference type="Pfam" id="PF00300">
    <property type="entry name" value="His_Phos_1"/>
    <property type="match status" value="1"/>
</dbReference>
<dbReference type="InterPro" id="IPR013078">
    <property type="entry name" value="His_Pase_superF_clade-1"/>
</dbReference>
<dbReference type="InterPro" id="IPR001345">
    <property type="entry name" value="PG/BPGM_mutase_AS"/>
</dbReference>
<dbReference type="PANTHER" id="PTHR11931">
    <property type="entry name" value="PHOSPHOGLYCERATE MUTASE"/>
    <property type="match status" value="1"/>
</dbReference>
<protein>
    <recommendedName>
        <fullName evidence="2">phosphoglycerate mutase (2,3-diphosphoglycerate-dependent)</fullName>
        <ecNumber evidence="2">5.4.2.11</ecNumber>
    </recommendedName>
</protein>
<dbReference type="SMART" id="SM00855">
    <property type="entry name" value="PGAM"/>
    <property type="match status" value="1"/>
</dbReference>
<feature type="region of interest" description="Disordered" evidence="7">
    <location>
        <begin position="1"/>
        <end position="37"/>
    </location>
</feature>
<dbReference type="PROSITE" id="PS00175">
    <property type="entry name" value="PG_MUTASE"/>
    <property type="match status" value="1"/>
</dbReference>
<dbReference type="SUPFAM" id="SSF53254">
    <property type="entry name" value="Phosphoglycerate mutase-like"/>
    <property type="match status" value="1"/>
</dbReference>
<feature type="binding site" evidence="6">
    <location>
        <begin position="143"/>
        <end position="144"/>
    </location>
    <ligand>
        <name>substrate</name>
    </ligand>
</feature>
<organism evidence="8 9">
    <name type="scientific">Candidatus Roizmanbacteria bacterium CG22_combo_CG10-13_8_21_14_all_38_20</name>
    <dbReference type="NCBI Taxonomy" id="1974862"/>
    <lineage>
        <taxon>Bacteria</taxon>
        <taxon>Candidatus Roizmaniibacteriota</taxon>
    </lineage>
</organism>
<evidence type="ECO:0000256" key="6">
    <source>
        <dbReference type="PIRSR" id="PIRSR613078-2"/>
    </source>
</evidence>
<dbReference type="CDD" id="cd07067">
    <property type="entry name" value="HP_PGM_like"/>
    <property type="match status" value="1"/>
</dbReference>
<dbReference type="EMBL" id="PCTA01000033">
    <property type="protein sequence ID" value="PIP61137.1"/>
    <property type="molecule type" value="Genomic_DNA"/>
</dbReference>
<keyword evidence="3" id="KW-0324">Glycolysis</keyword>
<accession>A0A2H0BTX9</accession>
<evidence type="ECO:0000256" key="5">
    <source>
        <dbReference type="PIRSR" id="PIRSR613078-1"/>
    </source>
</evidence>
<dbReference type="EC" id="5.4.2.11" evidence="2"/>
<name>A0A2H0BTX9_9BACT</name>
<dbReference type="GO" id="GO:0006096">
    <property type="term" value="P:glycolytic process"/>
    <property type="evidence" value="ECO:0007669"/>
    <property type="project" value="UniProtKB-KW"/>
</dbReference>
<feature type="compositionally biased region" description="Basic and acidic residues" evidence="7">
    <location>
        <begin position="1"/>
        <end position="12"/>
    </location>
</feature>